<proteinExistence type="inferred from homology"/>
<evidence type="ECO:0000256" key="6">
    <source>
        <dbReference type="RuleBase" id="RU363032"/>
    </source>
</evidence>
<evidence type="ECO:0000256" key="1">
    <source>
        <dbReference type="ARBA" id="ARBA00004141"/>
    </source>
</evidence>
<dbReference type="PROSITE" id="PS50928">
    <property type="entry name" value="ABC_TM1"/>
    <property type="match status" value="1"/>
</dbReference>
<dbReference type="SUPFAM" id="SSF161098">
    <property type="entry name" value="MetI-like"/>
    <property type="match status" value="1"/>
</dbReference>
<dbReference type="Gene3D" id="1.10.3720.10">
    <property type="entry name" value="MetI-like"/>
    <property type="match status" value="1"/>
</dbReference>
<keyword evidence="3 6" id="KW-0812">Transmembrane</keyword>
<evidence type="ECO:0000256" key="4">
    <source>
        <dbReference type="ARBA" id="ARBA00022989"/>
    </source>
</evidence>
<comment type="caution">
    <text evidence="8">The sequence shown here is derived from an EMBL/GenBank/DDBJ whole genome shotgun (WGS) entry which is preliminary data.</text>
</comment>
<reference evidence="8" key="1">
    <citation type="submission" date="2022-03" db="EMBL/GenBank/DDBJ databases">
        <title>Draft Genome Sequence of Firmicute Strain S0AB, a Heterotrophic Iron/Sulfur-Oxidizing Extreme Acidophile.</title>
        <authorList>
            <person name="Vergara E."/>
            <person name="Pakostova E."/>
            <person name="Johnson D.B."/>
            <person name="Holmes D.S."/>
        </authorList>
    </citation>
    <scope>NUCLEOTIDE SEQUENCE</scope>
    <source>
        <strain evidence="8">S0AB</strain>
    </source>
</reference>
<comment type="subcellular location">
    <subcellularLocation>
        <location evidence="6">Cell membrane</location>
        <topology evidence="6">Multi-pass membrane protein</topology>
    </subcellularLocation>
    <subcellularLocation>
        <location evidence="1">Membrane</location>
        <topology evidence="1">Multi-pass membrane protein</topology>
    </subcellularLocation>
</comment>
<dbReference type="PANTHER" id="PTHR42922">
    <property type="entry name" value="PHOSPHATE TRANSPORT SYSTEM PERMEASE PROTEIN PSTA"/>
    <property type="match status" value="1"/>
</dbReference>
<evidence type="ECO:0000256" key="2">
    <source>
        <dbReference type="ARBA" id="ARBA00022448"/>
    </source>
</evidence>
<name>A0A9X1V6C2_9BACL</name>
<organism evidence="8 9">
    <name type="scientific">Sulfoacidibacillus ferrooxidans</name>
    <dbReference type="NCBI Taxonomy" id="2005001"/>
    <lineage>
        <taxon>Bacteria</taxon>
        <taxon>Bacillati</taxon>
        <taxon>Bacillota</taxon>
        <taxon>Bacilli</taxon>
        <taxon>Bacillales</taxon>
        <taxon>Alicyclobacillaceae</taxon>
        <taxon>Sulfoacidibacillus</taxon>
    </lineage>
</organism>
<keyword evidence="2 6" id="KW-0813">Transport</keyword>
<evidence type="ECO:0000259" key="7">
    <source>
        <dbReference type="PROSITE" id="PS50928"/>
    </source>
</evidence>
<sequence length="266" mass="29352">MVKIHLYGLRRKFKNSMISIFIILLTILSVFTLISIVGNVLYLVMRPLFASGIFSQTALDDVHFAVHIIMETLSLLSIALIISTLLALGSAFLITEYGTSFVIRTIRLFIDVLAGMPGILIGMSVYGIGLIDRGFIIWQMIVVALIVFLAPKLAKGFAQIFSGIPLHYREAAYAIGASRIQVIFRILLPMTKRALIASVFLGIARTIGTVAPVMLFGTPIHFLSLDIYHTAITGQLNQAAISSFFLLTIVFVLYTIAAWLDQKIIE</sequence>
<dbReference type="CDD" id="cd06261">
    <property type="entry name" value="TM_PBP2"/>
    <property type="match status" value="1"/>
</dbReference>
<dbReference type="GO" id="GO:0055085">
    <property type="term" value="P:transmembrane transport"/>
    <property type="evidence" value="ECO:0007669"/>
    <property type="project" value="InterPro"/>
</dbReference>
<evidence type="ECO:0000256" key="3">
    <source>
        <dbReference type="ARBA" id="ARBA00022692"/>
    </source>
</evidence>
<dbReference type="GO" id="GO:0005886">
    <property type="term" value="C:plasma membrane"/>
    <property type="evidence" value="ECO:0007669"/>
    <property type="project" value="UniProtKB-SubCell"/>
</dbReference>
<feature type="domain" description="ABC transmembrane type-1" evidence="7">
    <location>
        <begin position="69"/>
        <end position="257"/>
    </location>
</feature>
<dbReference type="InterPro" id="IPR035906">
    <property type="entry name" value="MetI-like_sf"/>
</dbReference>
<feature type="transmembrane region" description="Helical" evidence="6">
    <location>
        <begin position="194"/>
        <end position="216"/>
    </location>
</feature>
<keyword evidence="5 6" id="KW-0472">Membrane</keyword>
<keyword evidence="4 6" id="KW-1133">Transmembrane helix</keyword>
<evidence type="ECO:0000256" key="5">
    <source>
        <dbReference type="ARBA" id="ARBA00023136"/>
    </source>
</evidence>
<feature type="transmembrane region" description="Helical" evidence="6">
    <location>
        <begin position="236"/>
        <end position="260"/>
    </location>
</feature>
<evidence type="ECO:0000313" key="9">
    <source>
        <dbReference type="Proteomes" id="UP001139263"/>
    </source>
</evidence>
<feature type="transmembrane region" description="Helical" evidence="6">
    <location>
        <begin position="20"/>
        <end position="44"/>
    </location>
</feature>
<accession>A0A9X1V6C2</accession>
<evidence type="ECO:0000313" key="8">
    <source>
        <dbReference type="EMBL" id="MCI0182099.1"/>
    </source>
</evidence>
<dbReference type="InterPro" id="IPR000515">
    <property type="entry name" value="MetI-like"/>
</dbReference>
<dbReference type="InterPro" id="IPR051408">
    <property type="entry name" value="Phosphate_transprt_permease"/>
</dbReference>
<comment type="similarity">
    <text evidence="6">Belongs to the binding-protein-dependent transport system permease family.</text>
</comment>
<keyword evidence="9" id="KW-1185">Reference proteome</keyword>
<dbReference type="AlphaFoldDB" id="A0A9X1V6C2"/>
<feature type="transmembrane region" description="Helical" evidence="6">
    <location>
        <begin position="135"/>
        <end position="154"/>
    </location>
</feature>
<dbReference type="EMBL" id="JALBUF010000001">
    <property type="protein sequence ID" value="MCI0182099.1"/>
    <property type="molecule type" value="Genomic_DNA"/>
</dbReference>
<feature type="transmembrane region" description="Helical" evidence="6">
    <location>
        <begin position="64"/>
        <end position="94"/>
    </location>
</feature>
<gene>
    <name evidence="8" type="primary">pstA1</name>
    <name evidence="8" type="ORF">MM817_00355</name>
</gene>
<dbReference type="PANTHER" id="PTHR42922:SF1">
    <property type="entry name" value="PHOSPHATE TRANSPORT SYSTEM PERMEASE PROTEIN PSTA"/>
    <property type="match status" value="1"/>
</dbReference>
<dbReference type="Proteomes" id="UP001139263">
    <property type="component" value="Unassembled WGS sequence"/>
</dbReference>
<dbReference type="Pfam" id="PF00528">
    <property type="entry name" value="BPD_transp_1"/>
    <property type="match status" value="1"/>
</dbReference>
<protein>
    <submittedName>
        <fullName evidence="8">Phosphate transport system permease protein PstA 1</fullName>
    </submittedName>
</protein>
<dbReference type="RefSeq" id="WP_241711717.1">
    <property type="nucleotide sequence ID" value="NZ_JALBUF010000001.1"/>
</dbReference>
<feature type="transmembrane region" description="Helical" evidence="6">
    <location>
        <begin position="106"/>
        <end position="129"/>
    </location>
</feature>